<name>A0ABR2FTN7_9ROSI</name>
<accession>A0ABR2FTN7</accession>
<evidence type="ECO:0000313" key="2">
    <source>
        <dbReference type="Proteomes" id="UP001472677"/>
    </source>
</evidence>
<evidence type="ECO:0000313" key="1">
    <source>
        <dbReference type="EMBL" id="KAK8587620.1"/>
    </source>
</evidence>
<protein>
    <submittedName>
        <fullName evidence="1">Uncharacterized protein</fullName>
    </submittedName>
</protein>
<dbReference type="EMBL" id="JBBPBM010000004">
    <property type="protein sequence ID" value="KAK8587620.1"/>
    <property type="molecule type" value="Genomic_DNA"/>
</dbReference>
<reference evidence="1 2" key="1">
    <citation type="journal article" date="2024" name="G3 (Bethesda)">
        <title>Genome assembly of Hibiscus sabdariffa L. provides insights into metabolisms of medicinal natural products.</title>
        <authorList>
            <person name="Kim T."/>
        </authorList>
    </citation>
    <scope>NUCLEOTIDE SEQUENCE [LARGE SCALE GENOMIC DNA]</scope>
    <source>
        <strain evidence="1">TK-2024</strain>
        <tissue evidence="1">Old leaves</tissue>
    </source>
</reference>
<comment type="caution">
    <text evidence="1">The sequence shown here is derived from an EMBL/GenBank/DDBJ whole genome shotgun (WGS) entry which is preliminary data.</text>
</comment>
<proteinExistence type="predicted"/>
<sequence>MGVHDKSLLNYQSLIGNNAEESGGPVAVVQLLKNEDGPVWYHQISCGRKTVTSKRKWENVGLNSLLENPTAERFKSKIEYWSNSVFASNSDCEKYGQLTMSNIRNHARDRWHHDHYEVLASVKSVTMSNILNNNKVRQIFRAESNPIARMDQLLHRQDATKCTPLVLAGCLGQCCRVQTPPRM</sequence>
<keyword evidence="2" id="KW-1185">Reference proteome</keyword>
<gene>
    <name evidence="1" type="ORF">V6N12_022105</name>
</gene>
<dbReference type="Proteomes" id="UP001472677">
    <property type="component" value="Unassembled WGS sequence"/>
</dbReference>
<organism evidence="1 2">
    <name type="scientific">Hibiscus sabdariffa</name>
    <name type="common">roselle</name>
    <dbReference type="NCBI Taxonomy" id="183260"/>
    <lineage>
        <taxon>Eukaryota</taxon>
        <taxon>Viridiplantae</taxon>
        <taxon>Streptophyta</taxon>
        <taxon>Embryophyta</taxon>
        <taxon>Tracheophyta</taxon>
        <taxon>Spermatophyta</taxon>
        <taxon>Magnoliopsida</taxon>
        <taxon>eudicotyledons</taxon>
        <taxon>Gunneridae</taxon>
        <taxon>Pentapetalae</taxon>
        <taxon>rosids</taxon>
        <taxon>malvids</taxon>
        <taxon>Malvales</taxon>
        <taxon>Malvaceae</taxon>
        <taxon>Malvoideae</taxon>
        <taxon>Hibiscus</taxon>
    </lineage>
</organism>